<reference evidence="1 2" key="1">
    <citation type="submission" date="2020-10" db="EMBL/GenBank/DDBJ databases">
        <authorList>
            <person name="Peeters C."/>
        </authorList>
    </citation>
    <scope>NUCLEOTIDE SEQUENCE [LARGE SCALE GENOMIC DNA]</scope>
    <source>
        <strain evidence="1 2">LMG 27952</strain>
    </source>
</reference>
<sequence>MKGTSEKSLRWQVEKWLTSVSALPVHVIEFGRSRWGGGRYAYVATADGARALYFFRHDDGGWSVFPNRTGQMNNPN</sequence>
<comment type="caution">
    <text evidence="1">The sequence shown here is derived from an EMBL/GenBank/DDBJ whole genome shotgun (WGS) entry which is preliminary data.</text>
</comment>
<gene>
    <name evidence="1" type="ORF">LMG27952_06776</name>
</gene>
<dbReference type="EMBL" id="CAJHCQ010000026">
    <property type="protein sequence ID" value="CAD6559048.1"/>
    <property type="molecule type" value="Genomic_DNA"/>
</dbReference>
<name>A0ABN7IGG9_9BURK</name>
<protein>
    <submittedName>
        <fullName evidence="1">Uncharacterized protein</fullName>
    </submittedName>
</protein>
<evidence type="ECO:0000313" key="2">
    <source>
        <dbReference type="Proteomes" id="UP000656319"/>
    </source>
</evidence>
<dbReference type="Proteomes" id="UP000656319">
    <property type="component" value="Unassembled WGS sequence"/>
</dbReference>
<organism evidence="1 2">
    <name type="scientific">Paraburkholderia hiiakae</name>
    <dbReference type="NCBI Taxonomy" id="1081782"/>
    <lineage>
        <taxon>Bacteria</taxon>
        <taxon>Pseudomonadati</taxon>
        <taxon>Pseudomonadota</taxon>
        <taxon>Betaproteobacteria</taxon>
        <taxon>Burkholderiales</taxon>
        <taxon>Burkholderiaceae</taxon>
        <taxon>Paraburkholderia</taxon>
    </lineage>
</organism>
<accession>A0ABN7IGG9</accession>
<evidence type="ECO:0000313" key="1">
    <source>
        <dbReference type="EMBL" id="CAD6559048.1"/>
    </source>
</evidence>
<keyword evidence="2" id="KW-1185">Reference proteome</keyword>
<proteinExistence type="predicted"/>
<dbReference type="RefSeq" id="WP_201700219.1">
    <property type="nucleotide sequence ID" value="NZ_CAJHCQ010000026.1"/>
</dbReference>